<keyword evidence="2" id="KW-1133">Transmembrane helix</keyword>
<evidence type="ECO:0000256" key="1">
    <source>
        <dbReference type="SAM" id="MobiDB-lite"/>
    </source>
</evidence>
<feature type="transmembrane region" description="Helical" evidence="2">
    <location>
        <begin position="371"/>
        <end position="392"/>
    </location>
</feature>
<feature type="region of interest" description="Disordered" evidence="1">
    <location>
        <begin position="405"/>
        <end position="471"/>
    </location>
</feature>
<feature type="signal peptide" evidence="3">
    <location>
        <begin position="1"/>
        <end position="17"/>
    </location>
</feature>
<dbReference type="AlphaFoldDB" id="G4YFH6"/>
<feature type="compositionally biased region" description="Polar residues" evidence="1">
    <location>
        <begin position="227"/>
        <end position="236"/>
    </location>
</feature>
<feature type="compositionally biased region" description="Low complexity" evidence="1">
    <location>
        <begin position="349"/>
        <end position="366"/>
    </location>
</feature>
<feature type="compositionally biased region" description="Polar residues" evidence="1">
    <location>
        <begin position="457"/>
        <end position="471"/>
    </location>
</feature>
<feature type="region of interest" description="Disordered" evidence="1">
    <location>
        <begin position="176"/>
        <end position="367"/>
    </location>
</feature>
<dbReference type="EMBL" id="JH159151">
    <property type="protein sequence ID" value="EGZ26961.1"/>
    <property type="molecule type" value="Genomic_DNA"/>
</dbReference>
<dbReference type="InterPro" id="IPR000719">
    <property type="entry name" value="Prot_kinase_dom"/>
</dbReference>
<dbReference type="PANTHER" id="PTHR44329">
    <property type="entry name" value="SERINE/THREONINE-PROTEIN KINASE TNNI3K-RELATED"/>
    <property type="match status" value="1"/>
</dbReference>
<dbReference type="SMR" id="G4YFH6"/>
<dbReference type="InterPro" id="IPR011009">
    <property type="entry name" value="Kinase-like_dom_sf"/>
</dbReference>
<evidence type="ECO:0000313" key="5">
    <source>
        <dbReference type="EMBL" id="EGZ26961.1"/>
    </source>
</evidence>
<keyword evidence="2" id="KW-0812">Transmembrane</keyword>
<keyword evidence="6" id="KW-1185">Reference proteome</keyword>
<evidence type="ECO:0000256" key="3">
    <source>
        <dbReference type="SAM" id="SignalP"/>
    </source>
</evidence>
<dbReference type="GO" id="GO:0005524">
    <property type="term" value="F:ATP binding"/>
    <property type="evidence" value="ECO:0007669"/>
    <property type="project" value="InterPro"/>
</dbReference>
<dbReference type="Proteomes" id="UP000002640">
    <property type="component" value="Unassembled WGS sequence"/>
</dbReference>
<feature type="compositionally biased region" description="Polar residues" evidence="1">
    <location>
        <begin position="245"/>
        <end position="254"/>
    </location>
</feature>
<dbReference type="KEGG" id="psoj:PHYSODRAFT_343499"/>
<organism evidence="5 6">
    <name type="scientific">Phytophthora sojae (strain P6497)</name>
    <name type="common">Soybean stem and root rot agent</name>
    <name type="synonym">Phytophthora megasperma f. sp. glycines</name>
    <dbReference type="NCBI Taxonomy" id="1094619"/>
    <lineage>
        <taxon>Eukaryota</taxon>
        <taxon>Sar</taxon>
        <taxon>Stramenopiles</taxon>
        <taxon>Oomycota</taxon>
        <taxon>Peronosporomycetes</taxon>
        <taxon>Peronosporales</taxon>
        <taxon>Peronosporaceae</taxon>
        <taxon>Phytophthora</taxon>
    </lineage>
</organism>
<dbReference type="Gene3D" id="1.10.510.10">
    <property type="entry name" value="Transferase(Phosphotransferase) domain 1"/>
    <property type="match status" value="1"/>
</dbReference>
<feature type="compositionally biased region" description="Low complexity" evidence="1">
    <location>
        <begin position="315"/>
        <end position="337"/>
    </location>
</feature>
<dbReference type="GeneID" id="20648554"/>
<dbReference type="InParanoid" id="G4YFH6"/>
<evidence type="ECO:0000256" key="2">
    <source>
        <dbReference type="SAM" id="Phobius"/>
    </source>
</evidence>
<dbReference type="PROSITE" id="PS50011">
    <property type="entry name" value="PROTEIN_KINASE_DOM"/>
    <property type="match status" value="1"/>
</dbReference>
<evidence type="ECO:0000313" key="6">
    <source>
        <dbReference type="Proteomes" id="UP000002640"/>
    </source>
</evidence>
<feature type="compositionally biased region" description="Acidic residues" evidence="1">
    <location>
        <begin position="184"/>
        <end position="199"/>
    </location>
</feature>
<dbReference type="SUPFAM" id="SSF56112">
    <property type="entry name" value="Protein kinase-like (PK-like)"/>
    <property type="match status" value="1"/>
</dbReference>
<keyword evidence="3" id="KW-0732">Signal</keyword>
<proteinExistence type="predicted"/>
<dbReference type="InterPro" id="IPR051681">
    <property type="entry name" value="Ser/Thr_Kinases-Pseudokinases"/>
</dbReference>
<feature type="compositionally biased region" description="Polar residues" evidence="1">
    <location>
        <begin position="422"/>
        <end position="441"/>
    </location>
</feature>
<dbReference type="RefSeq" id="XP_009514236.1">
    <property type="nucleotide sequence ID" value="XM_009515941.1"/>
</dbReference>
<dbReference type="Pfam" id="PF00069">
    <property type="entry name" value="Pkinase"/>
    <property type="match status" value="1"/>
</dbReference>
<gene>
    <name evidence="5" type="ORF">PHYSODRAFT_343499</name>
</gene>
<feature type="compositionally biased region" description="Low complexity" evidence="1">
    <location>
        <begin position="255"/>
        <end position="272"/>
    </location>
</feature>
<dbReference type="PANTHER" id="PTHR44329:SF214">
    <property type="entry name" value="PROTEIN KINASE DOMAIN-CONTAINING PROTEIN"/>
    <property type="match status" value="1"/>
</dbReference>
<feature type="chain" id="PRO_5003471141" description="Protein kinase domain-containing protein" evidence="3">
    <location>
        <begin position="18"/>
        <end position="780"/>
    </location>
</feature>
<dbReference type="InterPro" id="IPR008271">
    <property type="entry name" value="Ser/Thr_kinase_AS"/>
</dbReference>
<evidence type="ECO:0000259" key="4">
    <source>
        <dbReference type="PROSITE" id="PS50011"/>
    </source>
</evidence>
<dbReference type="PROSITE" id="PS00108">
    <property type="entry name" value="PROTEIN_KINASE_ST"/>
    <property type="match status" value="1"/>
</dbReference>
<dbReference type="SMART" id="SM00220">
    <property type="entry name" value="S_TKc"/>
    <property type="match status" value="1"/>
</dbReference>
<dbReference type="GO" id="GO:0004674">
    <property type="term" value="F:protein serine/threonine kinase activity"/>
    <property type="evidence" value="ECO:0007669"/>
    <property type="project" value="TreeGrafter"/>
</dbReference>
<dbReference type="OMA" id="WIVNTHR"/>
<feature type="compositionally biased region" description="Low complexity" evidence="1">
    <location>
        <begin position="279"/>
        <end position="303"/>
    </location>
</feature>
<reference evidence="5 6" key="1">
    <citation type="journal article" date="2006" name="Science">
        <title>Phytophthora genome sequences uncover evolutionary origins and mechanisms of pathogenesis.</title>
        <authorList>
            <person name="Tyler B.M."/>
            <person name="Tripathy S."/>
            <person name="Zhang X."/>
            <person name="Dehal P."/>
            <person name="Jiang R.H."/>
            <person name="Aerts A."/>
            <person name="Arredondo F.D."/>
            <person name="Baxter L."/>
            <person name="Bensasson D."/>
            <person name="Beynon J.L."/>
            <person name="Chapman J."/>
            <person name="Damasceno C.M."/>
            <person name="Dorrance A.E."/>
            <person name="Dou D."/>
            <person name="Dickerman A.W."/>
            <person name="Dubchak I.L."/>
            <person name="Garbelotto M."/>
            <person name="Gijzen M."/>
            <person name="Gordon S.G."/>
            <person name="Govers F."/>
            <person name="Grunwald N.J."/>
            <person name="Huang W."/>
            <person name="Ivors K.L."/>
            <person name="Jones R.W."/>
            <person name="Kamoun S."/>
            <person name="Krampis K."/>
            <person name="Lamour K.H."/>
            <person name="Lee M.K."/>
            <person name="McDonald W.H."/>
            <person name="Medina M."/>
            <person name="Meijer H.J."/>
            <person name="Nordberg E.K."/>
            <person name="Maclean D.J."/>
            <person name="Ospina-Giraldo M.D."/>
            <person name="Morris P.F."/>
            <person name="Phuntumart V."/>
            <person name="Putnam N.H."/>
            <person name="Rash S."/>
            <person name="Rose J.K."/>
            <person name="Sakihama Y."/>
            <person name="Salamov A.A."/>
            <person name="Savidor A."/>
            <person name="Scheuring C.F."/>
            <person name="Smith B.M."/>
            <person name="Sobral B.W."/>
            <person name="Terry A."/>
            <person name="Torto-Alalibo T.A."/>
            <person name="Win J."/>
            <person name="Xu Z."/>
            <person name="Zhang H."/>
            <person name="Grigoriev I.V."/>
            <person name="Rokhsar D.S."/>
            <person name="Boore J.L."/>
        </authorList>
    </citation>
    <scope>NUCLEOTIDE SEQUENCE [LARGE SCALE GENOMIC DNA]</scope>
    <source>
        <strain evidence="5 6">P6497</strain>
    </source>
</reference>
<dbReference type="STRING" id="1094619.G4YFH6"/>
<sequence>MWRAWVGLPLVLPLAEAAAQSTVELTAQYSSSTCVDPPTFVTIKESPSCIASKCCNGVKTATICSSEDKYHSAVNNLFGSTRFIIRESYDDANCTVLQSANALRLDDQCVQDGVTQMFVRSQLASDGSISVQYFTDASCSQDRLHHAEFVSKEITEDRTCDSNALRWYVSKRVRRSLAQTASSTDEEGDDDDTGTEETDATSPPVTESADGDANTNSATDDEDPNAGTDTSKSADSSPDEDEAGTSKSSDKGSNTAEPTPIATEAPMTEAPTTEPPTTAPTTTPPTTTEPPATTSAPDPTEAAVTTATPKVKKVSSTAGEADASTTSTAASTPSSKTETTDEATEDSVKGASASGSKAAATSTESSNGTTLTLIGIAAGCVALAIIILALIVRRLRAEHKSFHNATPAPATTRRDVRDPYAMQTSPFQPQRCTQRRYTTLAQKPYLLQEPTDDQPGQRPTQSQAIQEQPNPLENSVSALVAPAKQTEVWNDKVIVANRIPKEKLQVQELISRSTFGEVYSGMYDRRRVAVKMLPPQMRLDVQQVNDFLTEAKRAATMRHPHIVSFIGVAWSALSDACVVMEYMDGGDLRSLLNDYGATRHPVGFDNEKATIAMHVCQALAYMHSLSTPMIHRDLKSRNILLNQAMEAKLMDFGISREKLDEMVTAGVETSLWIAPEVLMGNSYGDKADIFSFGVVLSELDTHQLPYANATAGSSQMACAVMLQEVVAGALQVEFSQQGSQTMAELGRACTSVDPDRRPKAAEILHILQDVLSEELLECSL</sequence>
<name>G4YFH6_PHYSP</name>
<protein>
    <recommendedName>
        <fullName evidence="4">Protein kinase domain-containing protein</fullName>
    </recommendedName>
</protein>
<accession>G4YFH6</accession>
<keyword evidence="2" id="KW-0472">Membrane</keyword>
<feature type="domain" description="Protein kinase" evidence="4">
    <location>
        <begin position="504"/>
        <end position="771"/>
    </location>
</feature>